<proteinExistence type="predicted"/>
<dbReference type="Pfam" id="PF09803">
    <property type="entry name" value="Pet100"/>
    <property type="match status" value="1"/>
</dbReference>
<dbReference type="OrthoDB" id="18175at2759"/>
<dbReference type="GO" id="GO:0033617">
    <property type="term" value="P:mitochondrial respiratory chain complex IV assembly"/>
    <property type="evidence" value="ECO:0007669"/>
    <property type="project" value="InterPro"/>
</dbReference>
<dbReference type="GO" id="GO:0005739">
    <property type="term" value="C:mitochondrion"/>
    <property type="evidence" value="ECO:0007669"/>
    <property type="project" value="InterPro"/>
</dbReference>
<dbReference type="AlphaFoldDB" id="A0A3P6QQU4"/>
<sequence length="93" mass="10472">MGGWRMEVIKVGLYLAIPLGVLTMSNMPQYLERNHEAQRLSVYEQTGVDMSPGDPETLDELRAKFDKMPKICNLHRINRSAATKKAASEAQSH</sequence>
<reference evidence="1 2" key="1">
    <citation type="submission" date="2018-11" db="EMBL/GenBank/DDBJ databases">
        <authorList>
            <consortium name="Pathogen Informatics"/>
        </authorList>
    </citation>
    <scope>NUCLEOTIDE SEQUENCE [LARGE SCALE GENOMIC DNA]</scope>
</reference>
<dbReference type="InterPro" id="IPR018625">
    <property type="entry name" value="Pet100"/>
</dbReference>
<protein>
    <submittedName>
        <fullName evidence="1">Uncharacterized protein</fullName>
    </submittedName>
</protein>
<keyword evidence="2" id="KW-1185">Reference proteome</keyword>
<name>A0A3P6QQU4_DIBLA</name>
<gene>
    <name evidence="1" type="ORF">DILT_LOCUS637</name>
</gene>
<dbReference type="Proteomes" id="UP000281553">
    <property type="component" value="Unassembled WGS sequence"/>
</dbReference>
<organism evidence="1 2">
    <name type="scientific">Dibothriocephalus latus</name>
    <name type="common">Fish tapeworm</name>
    <name type="synonym">Diphyllobothrium latum</name>
    <dbReference type="NCBI Taxonomy" id="60516"/>
    <lineage>
        <taxon>Eukaryota</taxon>
        <taxon>Metazoa</taxon>
        <taxon>Spiralia</taxon>
        <taxon>Lophotrochozoa</taxon>
        <taxon>Platyhelminthes</taxon>
        <taxon>Cestoda</taxon>
        <taxon>Eucestoda</taxon>
        <taxon>Diphyllobothriidea</taxon>
        <taxon>Diphyllobothriidae</taxon>
        <taxon>Dibothriocephalus</taxon>
    </lineage>
</organism>
<accession>A0A3P6QQU4</accession>
<dbReference type="EMBL" id="UYRU01002930">
    <property type="protein sequence ID" value="VDK34994.1"/>
    <property type="molecule type" value="Genomic_DNA"/>
</dbReference>
<evidence type="ECO:0000313" key="1">
    <source>
        <dbReference type="EMBL" id="VDK34994.1"/>
    </source>
</evidence>
<evidence type="ECO:0000313" key="2">
    <source>
        <dbReference type="Proteomes" id="UP000281553"/>
    </source>
</evidence>